<keyword evidence="7" id="KW-0175">Coiled coil</keyword>
<sequence>CIILPGLCYDNKILIVLYSDGILDVYNIETSQFLSNLNSYNIIHNQSQIINDQKIVQIYSTSNSRYFCGITQCGYIQVYDLDCSFIKNLKATSSLMKSSINSTQSRSMDKPEEKKSFSMCKAKPQNVSKRVQNLVENSQIQSKLVKILKCYNEYPSRYRMFIWKVLLKLPENYESYASFVERGVHPSYANFSKTYPIKSQKCVRLMEKTLSALAYWSPVFAECDFLPLLIFPFVKLYLNNQVVCFEICATFINNWCQHWFEFFPNPPMNILNMIENLLCHHDRILLDHFVRYRINCQIYGWCLLETIFSEVFSKNEWQILMDNLLSQHPGFLLYLVAAYSICNRTALIQVKDLDDAKYFYRHRNPLSVHHLISEAHKMTKTTPSDIDPCKILQNFQPLGKGTYPVFNKQPKFITDYQLIEKTRILQDEIQYLKERDAHLESHKLSEGKKLENEYMLKQMLWDKAVNAKQNNYYKQNVMEYERQKMLGGKQLLCDQQASFERSNFNGSKLNKITVGGEPTVTRDRDGHTLFNKMKKIDENFDEIQNTINQKCGRSQDLHE</sequence>
<comment type="subcellular location">
    <subcellularLocation>
        <location evidence="1">Cell projection</location>
        <location evidence="1">Cilium</location>
    </subcellularLocation>
    <subcellularLocation>
        <location evidence="2">Cytoplasm</location>
        <location evidence="2">Cytoskeleton</location>
        <location evidence="2">Microtubule organizing center</location>
        <location evidence="2">Centrosome</location>
        <location evidence="2">Centriolar satellite</location>
    </subcellularLocation>
</comment>
<name>A0A3M7RIA3_BRAPC</name>
<comment type="function">
    <text evidence="10">Molecular adapter which is involved in cilium biogenesis. Part of a functional complex including OFD1 a centriolar protein involved in cilium assembly. Could regulate the cAMP-dependent phosphorylation of OFD1, and its subsequent ubiquitination by PJA2 which ultimately leads to its proteasomal degradation.</text>
</comment>
<evidence type="ECO:0000256" key="3">
    <source>
        <dbReference type="ARBA" id="ARBA00014199"/>
    </source>
</evidence>
<dbReference type="SUPFAM" id="SSF47923">
    <property type="entry name" value="Ypt/Rab-GAP domain of gyp1p"/>
    <property type="match status" value="1"/>
</dbReference>
<evidence type="ECO:0000256" key="10">
    <source>
        <dbReference type="ARBA" id="ARBA00034464"/>
    </source>
</evidence>
<evidence type="ECO:0000256" key="6">
    <source>
        <dbReference type="ARBA" id="ARBA00022737"/>
    </source>
</evidence>
<dbReference type="FunFam" id="1.10.472.80:FF:000022">
    <property type="entry name" value="TBC1 domain family, member 31"/>
    <property type="match status" value="1"/>
</dbReference>
<keyword evidence="4" id="KW-0963">Cytoplasm</keyword>
<dbReference type="InterPro" id="IPR000195">
    <property type="entry name" value="Rab-GAP-TBC_dom"/>
</dbReference>
<feature type="domain" description="Rab-GAP TBC" evidence="11">
    <location>
        <begin position="153"/>
        <end position="328"/>
    </location>
</feature>
<keyword evidence="13" id="KW-1185">Reference proteome</keyword>
<dbReference type="InterPro" id="IPR036322">
    <property type="entry name" value="WD40_repeat_dom_sf"/>
</dbReference>
<proteinExistence type="predicted"/>
<dbReference type="OrthoDB" id="5578278at2759"/>
<dbReference type="InterPro" id="IPR051570">
    <property type="entry name" value="TBC1_cilium_biogenesis"/>
</dbReference>
<evidence type="ECO:0000256" key="9">
    <source>
        <dbReference type="ARBA" id="ARBA00023273"/>
    </source>
</evidence>
<keyword evidence="6" id="KW-0677">Repeat</keyword>
<dbReference type="EMBL" id="REGN01003312">
    <property type="protein sequence ID" value="RNA23316.1"/>
    <property type="molecule type" value="Genomic_DNA"/>
</dbReference>
<keyword evidence="5" id="KW-0853">WD repeat</keyword>
<accession>A0A3M7RIA3</accession>
<dbReference type="AlphaFoldDB" id="A0A3M7RIA3"/>
<dbReference type="GO" id="GO:0036064">
    <property type="term" value="C:ciliary basal body"/>
    <property type="evidence" value="ECO:0007669"/>
    <property type="project" value="TreeGrafter"/>
</dbReference>
<evidence type="ECO:0000259" key="11">
    <source>
        <dbReference type="PROSITE" id="PS50086"/>
    </source>
</evidence>
<evidence type="ECO:0000256" key="5">
    <source>
        <dbReference type="ARBA" id="ARBA00022574"/>
    </source>
</evidence>
<evidence type="ECO:0000256" key="1">
    <source>
        <dbReference type="ARBA" id="ARBA00004138"/>
    </source>
</evidence>
<dbReference type="SUPFAM" id="SSF50978">
    <property type="entry name" value="WD40 repeat-like"/>
    <property type="match status" value="1"/>
</dbReference>
<feature type="non-terminal residue" evidence="12">
    <location>
        <position position="559"/>
    </location>
</feature>
<organism evidence="12 13">
    <name type="scientific">Brachionus plicatilis</name>
    <name type="common">Marine rotifer</name>
    <name type="synonym">Brachionus muelleri</name>
    <dbReference type="NCBI Taxonomy" id="10195"/>
    <lineage>
        <taxon>Eukaryota</taxon>
        <taxon>Metazoa</taxon>
        <taxon>Spiralia</taxon>
        <taxon>Gnathifera</taxon>
        <taxon>Rotifera</taxon>
        <taxon>Eurotatoria</taxon>
        <taxon>Monogononta</taxon>
        <taxon>Pseudotrocha</taxon>
        <taxon>Ploima</taxon>
        <taxon>Brachionidae</taxon>
        <taxon>Brachionus</taxon>
    </lineage>
</organism>
<keyword evidence="8" id="KW-0206">Cytoskeleton</keyword>
<dbReference type="GO" id="GO:0060271">
    <property type="term" value="P:cilium assembly"/>
    <property type="evidence" value="ECO:0007669"/>
    <property type="project" value="UniProtKB-ARBA"/>
</dbReference>
<dbReference type="PROSITE" id="PS50086">
    <property type="entry name" value="TBC_RABGAP"/>
    <property type="match status" value="1"/>
</dbReference>
<gene>
    <name evidence="12" type="ORF">BpHYR1_016232</name>
</gene>
<dbReference type="Proteomes" id="UP000276133">
    <property type="component" value="Unassembled WGS sequence"/>
</dbReference>
<protein>
    <recommendedName>
        <fullName evidence="3">TBC1 domain family member 31</fullName>
    </recommendedName>
</protein>
<evidence type="ECO:0000256" key="7">
    <source>
        <dbReference type="ARBA" id="ARBA00023054"/>
    </source>
</evidence>
<dbReference type="PANTHER" id="PTHR19853:SF1">
    <property type="entry name" value="TBC1 DOMAIN FAMILY MEMBER 31"/>
    <property type="match status" value="1"/>
</dbReference>
<feature type="non-terminal residue" evidence="12">
    <location>
        <position position="1"/>
    </location>
</feature>
<evidence type="ECO:0000313" key="13">
    <source>
        <dbReference type="Proteomes" id="UP000276133"/>
    </source>
</evidence>
<dbReference type="Gene3D" id="1.10.472.80">
    <property type="entry name" value="Ypt/Rab-GAP domain of gyp1p, domain 3"/>
    <property type="match status" value="1"/>
</dbReference>
<evidence type="ECO:0000256" key="4">
    <source>
        <dbReference type="ARBA" id="ARBA00022490"/>
    </source>
</evidence>
<dbReference type="STRING" id="10195.A0A3M7RIA3"/>
<evidence type="ECO:0000256" key="2">
    <source>
        <dbReference type="ARBA" id="ARBA00004607"/>
    </source>
</evidence>
<dbReference type="GO" id="GO:0034451">
    <property type="term" value="C:centriolar satellite"/>
    <property type="evidence" value="ECO:0007669"/>
    <property type="project" value="UniProtKB-SubCell"/>
</dbReference>
<reference evidence="12 13" key="1">
    <citation type="journal article" date="2018" name="Sci. Rep.">
        <title>Genomic signatures of local adaptation to the degree of environmental predictability in rotifers.</title>
        <authorList>
            <person name="Franch-Gras L."/>
            <person name="Hahn C."/>
            <person name="Garcia-Roger E.M."/>
            <person name="Carmona M.J."/>
            <person name="Serra M."/>
            <person name="Gomez A."/>
        </authorList>
    </citation>
    <scope>NUCLEOTIDE SEQUENCE [LARGE SCALE GENOMIC DNA]</scope>
    <source>
        <strain evidence="12">HYR1</strain>
    </source>
</reference>
<dbReference type="PANTHER" id="PTHR19853">
    <property type="entry name" value="WD REPEAT CONTAINING PROTEIN 3 WDR3"/>
    <property type="match status" value="1"/>
</dbReference>
<dbReference type="InterPro" id="IPR035969">
    <property type="entry name" value="Rab-GAP_TBC_sf"/>
</dbReference>
<evidence type="ECO:0000313" key="12">
    <source>
        <dbReference type="EMBL" id="RNA23316.1"/>
    </source>
</evidence>
<dbReference type="GO" id="GO:0060090">
    <property type="term" value="F:molecular adaptor activity"/>
    <property type="evidence" value="ECO:0007669"/>
    <property type="project" value="UniProtKB-ARBA"/>
</dbReference>
<comment type="caution">
    <text evidence="12">The sequence shown here is derived from an EMBL/GenBank/DDBJ whole genome shotgun (WGS) entry which is preliminary data.</text>
</comment>
<evidence type="ECO:0000256" key="8">
    <source>
        <dbReference type="ARBA" id="ARBA00023212"/>
    </source>
</evidence>
<keyword evidence="9" id="KW-0966">Cell projection</keyword>